<dbReference type="OrthoDB" id="8954335at2759"/>
<dbReference type="AlphaFoldDB" id="A0A397HDH4"/>
<reference evidence="2 3" key="1">
    <citation type="submission" date="2018-08" db="EMBL/GenBank/DDBJ databases">
        <title>Genome and evolution of the arbuscular mycorrhizal fungus Diversispora epigaea (formerly Glomus versiforme) and its bacterial endosymbionts.</title>
        <authorList>
            <person name="Sun X."/>
            <person name="Fei Z."/>
            <person name="Harrison M."/>
        </authorList>
    </citation>
    <scope>NUCLEOTIDE SEQUENCE [LARGE SCALE GENOMIC DNA]</scope>
    <source>
        <strain evidence="2 3">IT104</strain>
    </source>
</reference>
<dbReference type="Gene3D" id="3.40.50.300">
    <property type="entry name" value="P-loop containing nucleotide triphosphate hydrolases"/>
    <property type="match status" value="1"/>
</dbReference>
<name>A0A397HDH4_9GLOM</name>
<proteinExistence type="predicted"/>
<dbReference type="InterPro" id="IPR043129">
    <property type="entry name" value="ATPase_NBD"/>
</dbReference>
<dbReference type="InterPro" id="IPR058519">
    <property type="entry name" value="DUF8206"/>
</dbReference>
<dbReference type="SUPFAM" id="SSF52540">
    <property type="entry name" value="P-loop containing nucleoside triphosphate hydrolases"/>
    <property type="match status" value="1"/>
</dbReference>
<protein>
    <recommendedName>
        <fullName evidence="1">DUF8206 domain-containing protein</fullName>
    </recommendedName>
</protein>
<organism evidence="2 3">
    <name type="scientific">Diversispora epigaea</name>
    <dbReference type="NCBI Taxonomy" id="1348612"/>
    <lineage>
        <taxon>Eukaryota</taxon>
        <taxon>Fungi</taxon>
        <taxon>Fungi incertae sedis</taxon>
        <taxon>Mucoromycota</taxon>
        <taxon>Glomeromycotina</taxon>
        <taxon>Glomeromycetes</taxon>
        <taxon>Diversisporales</taxon>
        <taxon>Diversisporaceae</taxon>
        <taxon>Diversispora</taxon>
    </lineage>
</organism>
<evidence type="ECO:0000313" key="2">
    <source>
        <dbReference type="EMBL" id="RHZ61191.1"/>
    </source>
</evidence>
<dbReference type="Proteomes" id="UP000266861">
    <property type="component" value="Unassembled WGS sequence"/>
</dbReference>
<comment type="caution">
    <text evidence="2">The sequence shown here is derived from an EMBL/GenBank/DDBJ whole genome shotgun (WGS) entry which is preliminary data.</text>
</comment>
<dbReference type="STRING" id="1348612.A0A397HDH4"/>
<keyword evidence="3" id="KW-1185">Reference proteome</keyword>
<sequence>MNINNRWPGTDFYDKIQLILTVPAEWSEQKIYIMRECAFNASLIKNIDSTNLKFITETEAAAIYCMKIAKEHFNIVGKKYMIVDCGRDTVDLTTRGLLENGLGEITSGSGDFCGGSFVELEFLRFIKRKVGTGAIELLKEKHYGQYESMIRKFCDHVQISFTGENTSFLYELDLEYICPVLRDYTSGSFRDEMEENEWVIEMNYETVKSFFDPVIEKIIRLIHQLNANEPCSAIFLIGEFSESRYLQSRIRQSFKYLINNISVPSQPTCAIVRGATEYGLKEKAYTVTVNATNEINILLLGETGVGKSTFINAFANYLRYDTINDAQFGEMAVLIPSQFTIMDENFEANKIKIGDYDSNEQTGEEGMSATQGCKSYVFPVDKYTSVRLIDAPGIGDTRGIDKDKENFGNILRHISHYKHLNGICILLKPNNARLSIVFKYCVQELLTHIHKGAKDNIVFCFTNARSTFYRPGDTLPTLRQQLNNLRERSGVEIKTDKNTMYCFDNESFRFLAALRENMKFSEGDIENFGESWKKSVQESWRLFKHVVSLEPHRTEETLSLNNVRKNVMLLSKPLAEIGQLIQINISIIRDQQREIENSNQSIEDLRSRLYTTLLDLDPKNLDYPRTVCTSESCTITIGTNLTKKVDYIKHCHKRCYLTNVDPDTVNNAALRVCSAMKKDGNCSNCSCNWSKHMHITYENVHISKKVVDANVEKQINEKKSYQDLKKAIIEDKEQYINKQKSEQERINAINIKLAQFLRQNAIAAYNDTYSDYLDHFINEERIKKNSDPAIYDDRILRGLETVKREYSEQIAIIKKAIETNDLSMPQISLEEISRFEQELYELPLNGQTLRRIKAEVERGRNATFRHEEKRCTPQGNKFWTKIFKLGS</sequence>
<dbReference type="PROSITE" id="PS00675">
    <property type="entry name" value="SIGMA54_INTERACT_1"/>
    <property type="match status" value="1"/>
</dbReference>
<dbReference type="EMBL" id="PQFF01000319">
    <property type="protein sequence ID" value="RHZ61191.1"/>
    <property type="molecule type" value="Genomic_DNA"/>
</dbReference>
<evidence type="ECO:0000313" key="3">
    <source>
        <dbReference type="Proteomes" id="UP000266861"/>
    </source>
</evidence>
<feature type="domain" description="DUF8206" evidence="1">
    <location>
        <begin position="620"/>
        <end position="698"/>
    </location>
</feature>
<dbReference type="PANTHER" id="PTHR32046:SF11">
    <property type="entry name" value="IMMUNE-ASSOCIATED NUCLEOTIDE-BINDING PROTEIN 10-LIKE"/>
    <property type="match status" value="1"/>
</dbReference>
<evidence type="ECO:0000259" key="1">
    <source>
        <dbReference type="Pfam" id="PF26633"/>
    </source>
</evidence>
<gene>
    <name evidence="2" type="ORF">Glove_349g75</name>
</gene>
<dbReference type="SUPFAM" id="SSF53067">
    <property type="entry name" value="Actin-like ATPase domain"/>
    <property type="match status" value="1"/>
</dbReference>
<dbReference type="Pfam" id="PF26633">
    <property type="entry name" value="DUF8206"/>
    <property type="match status" value="1"/>
</dbReference>
<accession>A0A397HDH4</accession>
<dbReference type="InterPro" id="IPR025662">
    <property type="entry name" value="Sigma_54_int_dom_ATP-bd_1"/>
</dbReference>
<dbReference type="Gene3D" id="3.30.420.40">
    <property type="match status" value="2"/>
</dbReference>
<dbReference type="PANTHER" id="PTHR32046">
    <property type="entry name" value="G DOMAIN-CONTAINING PROTEIN"/>
    <property type="match status" value="1"/>
</dbReference>
<dbReference type="Gene3D" id="3.90.640.10">
    <property type="entry name" value="Actin, Chain A, domain 4"/>
    <property type="match status" value="1"/>
</dbReference>
<dbReference type="InterPro" id="IPR027417">
    <property type="entry name" value="P-loop_NTPase"/>
</dbReference>